<dbReference type="EMBL" id="JAIWQS010000010">
    <property type="protein sequence ID" value="KAJ8752846.1"/>
    <property type="molecule type" value="Genomic_DNA"/>
</dbReference>
<evidence type="ECO:0000256" key="1">
    <source>
        <dbReference type="ARBA" id="ARBA00004935"/>
    </source>
</evidence>
<dbReference type="PANTHER" id="PTHR48048:SF41">
    <property type="entry name" value="GLYCOSYLTRANSFERASE"/>
    <property type="match status" value="1"/>
</dbReference>
<dbReference type="SUPFAM" id="SSF53756">
    <property type="entry name" value="UDP-Glycosyltransferase/glycogen phosphorylase"/>
    <property type="match status" value="1"/>
</dbReference>
<keyword evidence="3 6" id="KW-0328">Glycosyltransferase</keyword>
<name>A0AAV8SKP6_9ROSI</name>
<dbReference type="AlphaFoldDB" id="A0AAV8SKP6"/>
<organism evidence="8 9">
    <name type="scientific">Erythroxylum novogranatense</name>
    <dbReference type="NCBI Taxonomy" id="1862640"/>
    <lineage>
        <taxon>Eukaryota</taxon>
        <taxon>Viridiplantae</taxon>
        <taxon>Streptophyta</taxon>
        <taxon>Embryophyta</taxon>
        <taxon>Tracheophyta</taxon>
        <taxon>Spermatophyta</taxon>
        <taxon>Magnoliopsida</taxon>
        <taxon>eudicotyledons</taxon>
        <taxon>Gunneridae</taxon>
        <taxon>Pentapetalae</taxon>
        <taxon>rosids</taxon>
        <taxon>fabids</taxon>
        <taxon>Malpighiales</taxon>
        <taxon>Erythroxylaceae</taxon>
        <taxon>Erythroxylum</taxon>
    </lineage>
</organism>
<evidence type="ECO:0000256" key="7">
    <source>
        <dbReference type="RuleBase" id="RU362057"/>
    </source>
</evidence>
<dbReference type="InterPro" id="IPR002213">
    <property type="entry name" value="UDP_glucos_trans"/>
</dbReference>
<evidence type="ECO:0000256" key="2">
    <source>
        <dbReference type="ARBA" id="ARBA00009995"/>
    </source>
</evidence>
<protein>
    <recommendedName>
        <fullName evidence="7">Glycosyltransferase</fullName>
        <ecNumber evidence="7">2.4.1.-</ecNumber>
    </recommendedName>
</protein>
<dbReference type="InterPro" id="IPR035595">
    <property type="entry name" value="UDP_glycos_trans_CS"/>
</dbReference>
<evidence type="ECO:0000256" key="4">
    <source>
        <dbReference type="ARBA" id="ARBA00022679"/>
    </source>
</evidence>
<proteinExistence type="inferred from homology"/>
<comment type="pathway">
    <text evidence="1">Pigment biosynthesis; anthocyanin biosynthesis.</text>
</comment>
<comment type="caution">
    <text evidence="8">The sequence shown here is derived from an EMBL/GenBank/DDBJ whole genome shotgun (WGS) entry which is preliminary data.</text>
</comment>
<comment type="catalytic activity">
    <reaction evidence="5">
        <text>an anthocyanidin + UDP-alpha-D-glucose + H(+) = an anthocyanidin 3-O-beta-D-glucoside + UDP</text>
        <dbReference type="Rhea" id="RHEA:20093"/>
        <dbReference type="ChEBI" id="CHEBI:15378"/>
        <dbReference type="ChEBI" id="CHEBI:16307"/>
        <dbReference type="ChEBI" id="CHEBI:58223"/>
        <dbReference type="ChEBI" id="CHEBI:58885"/>
        <dbReference type="ChEBI" id="CHEBI:143576"/>
        <dbReference type="EC" id="2.4.1.115"/>
    </reaction>
</comment>
<dbReference type="Proteomes" id="UP001159364">
    <property type="component" value="Linkage Group LG10"/>
</dbReference>
<comment type="similarity">
    <text evidence="2 6">Belongs to the UDP-glycosyltransferase family.</text>
</comment>
<accession>A0AAV8SKP6</accession>
<reference evidence="8 9" key="1">
    <citation type="submission" date="2021-09" db="EMBL/GenBank/DDBJ databases">
        <title>Genomic insights and catalytic innovation underlie evolution of tropane alkaloids biosynthesis.</title>
        <authorList>
            <person name="Wang Y.-J."/>
            <person name="Tian T."/>
            <person name="Huang J.-P."/>
            <person name="Huang S.-X."/>
        </authorList>
    </citation>
    <scope>NUCLEOTIDE SEQUENCE [LARGE SCALE GENOMIC DNA]</scope>
    <source>
        <strain evidence="8">KIB-2018</strain>
        <tissue evidence="8">Leaf</tissue>
    </source>
</reference>
<dbReference type="PROSITE" id="PS00375">
    <property type="entry name" value="UDPGT"/>
    <property type="match status" value="1"/>
</dbReference>
<evidence type="ECO:0000313" key="9">
    <source>
        <dbReference type="Proteomes" id="UP001159364"/>
    </source>
</evidence>
<dbReference type="FunFam" id="3.40.50.2000:FF:000020">
    <property type="entry name" value="Glycosyltransferase"/>
    <property type="match status" value="1"/>
</dbReference>
<dbReference type="GO" id="GO:0047213">
    <property type="term" value="F:anthocyanidin 3-O-glucosyltransferase activity"/>
    <property type="evidence" value="ECO:0007669"/>
    <property type="project" value="UniProtKB-EC"/>
</dbReference>
<keyword evidence="9" id="KW-1185">Reference proteome</keyword>
<dbReference type="CDD" id="cd03784">
    <property type="entry name" value="GT1_Gtf-like"/>
    <property type="match status" value="1"/>
</dbReference>
<evidence type="ECO:0000313" key="8">
    <source>
        <dbReference type="EMBL" id="KAJ8752846.1"/>
    </source>
</evidence>
<gene>
    <name evidence="8" type="ORF">K2173_008581</name>
</gene>
<evidence type="ECO:0000256" key="3">
    <source>
        <dbReference type="ARBA" id="ARBA00022676"/>
    </source>
</evidence>
<keyword evidence="4 6" id="KW-0808">Transferase</keyword>
<dbReference type="EC" id="2.4.1.-" evidence="7"/>
<sequence length="470" mass="51342">MEEVIVLYPNAGRGHLDSMVELGKLIINHYPSLLVTVVISGPPHEIPTTLTYTQAVSATTPSITFLQLPTVTPPPITSFTEETIISQFFEIAVLNNSNLHNALLNVSKTSKIKALVLDLFCASAFEVSTSLNIPTYFFYTSGASGLCMLLHWPTLVNDTTRDFKAPNTTINIPGVPPIPSEKFPLSAVDRSSKVFRYFEEVGLQMTKSAGIIVNTFDLLEQRALEAARGGKCTSDGSSPPIYCLGPIVKITEDKAEHDCLTWLESQPSNSVLFLCFGSGGVFSAKQTREIAIGLESSGVRFLWVVRDPLPEDGVQSNPTSLESFLPDGFMERTKTRGFIVKSWAPQAAILNHGSVGGLVTHCGWNSILEAVCAGVPMLAWPLYAEQHLNRVLLVEELKVALPVNESENRFVSAHELEMKVRELQNSETGKCLRDKVAILRKEALMATNNGGSSRVALAKLVESFRNGFSN</sequence>
<evidence type="ECO:0000256" key="5">
    <source>
        <dbReference type="ARBA" id="ARBA00047606"/>
    </source>
</evidence>
<dbReference type="Pfam" id="PF00201">
    <property type="entry name" value="UDPGT"/>
    <property type="match status" value="1"/>
</dbReference>
<dbReference type="InterPro" id="IPR050481">
    <property type="entry name" value="UDP-glycosyltransf_plant"/>
</dbReference>
<dbReference type="Gene3D" id="3.40.50.2000">
    <property type="entry name" value="Glycogen Phosphorylase B"/>
    <property type="match status" value="2"/>
</dbReference>
<evidence type="ECO:0000256" key="6">
    <source>
        <dbReference type="RuleBase" id="RU003718"/>
    </source>
</evidence>
<dbReference type="PANTHER" id="PTHR48048">
    <property type="entry name" value="GLYCOSYLTRANSFERASE"/>
    <property type="match status" value="1"/>
</dbReference>